<dbReference type="Gene3D" id="2.30.30.60">
    <property type="match status" value="1"/>
</dbReference>
<keyword evidence="3" id="KW-1003">Cell membrane</keyword>
<dbReference type="InterPro" id="IPR011066">
    <property type="entry name" value="MscS_channel_C_sf"/>
</dbReference>
<protein>
    <submittedName>
        <fullName evidence="10">Mechanosensitive ion channel family protein</fullName>
    </submittedName>
</protein>
<evidence type="ECO:0000313" key="11">
    <source>
        <dbReference type="Proteomes" id="UP001163096"/>
    </source>
</evidence>
<dbReference type="AlphaFoldDB" id="A0A9X9S2V9"/>
<dbReference type="GeneID" id="76835164"/>
<keyword evidence="5 7" id="KW-1133">Transmembrane helix</keyword>
<dbReference type="GO" id="GO:0008381">
    <property type="term" value="F:mechanosensitive monoatomic ion channel activity"/>
    <property type="evidence" value="ECO:0007669"/>
    <property type="project" value="InterPro"/>
</dbReference>
<evidence type="ECO:0000259" key="9">
    <source>
        <dbReference type="Pfam" id="PF21082"/>
    </source>
</evidence>
<feature type="domain" description="Mechanosensitive ion channel MscS C-terminal" evidence="9">
    <location>
        <begin position="186"/>
        <end position="264"/>
    </location>
</feature>
<dbReference type="Proteomes" id="UP001163096">
    <property type="component" value="Chromosome"/>
</dbReference>
<dbReference type="Gene3D" id="3.30.70.100">
    <property type="match status" value="1"/>
</dbReference>
<dbReference type="InterPro" id="IPR023408">
    <property type="entry name" value="MscS_beta-dom_sf"/>
</dbReference>
<evidence type="ECO:0000256" key="1">
    <source>
        <dbReference type="ARBA" id="ARBA00004651"/>
    </source>
</evidence>
<dbReference type="EMBL" id="CP113361">
    <property type="protein sequence ID" value="WAI00495.1"/>
    <property type="molecule type" value="Genomic_DNA"/>
</dbReference>
<sequence>MQTTSDISLPPINVYRVIENPVENIAFAIITLILGYIIVRILAAKIESYGEKDVRIPRLMMIHITNAIKFFLYLVVVLIALAFLDEDIEAVIISVSALVTFVLGFGMKDTINNLASGVWIASSRAYDINDEVTIAGNHGYVTDMNMMSTELKMVDNTRIIVPNGSAWNQPITNVSKMPTRMIVTLYQVAYATPISEAIEAALSAAAKTPGIHTDPAPYVRFREMADYAITLQLRAWVDTDAYYHAESELKRTLYAELIEAGIEIPYPQMDINFNGN</sequence>
<accession>A0A9X9S2V9</accession>
<evidence type="ECO:0000259" key="8">
    <source>
        <dbReference type="Pfam" id="PF00924"/>
    </source>
</evidence>
<dbReference type="SUPFAM" id="SSF82689">
    <property type="entry name" value="Mechanosensitive channel protein MscS (YggB), C-terminal domain"/>
    <property type="match status" value="1"/>
</dbReference>
<organism evidence="10 11">
    <name type="scientific">Methanogenium organophilum</name>
    <dbReference type="NCBI Taxonomy" id="2199"/>
    <lineage>
        <taxon>Archaea</taxon>
        <taxon>Methanobacteriati</taxon>
        <taxon>Methanobacteriota</taxon>
        <taxon>Stenosarchaea group</taxon>
        <taxon>Methanomicrobia</taxon>
        <taxon>Methanomicrobiales</taxon>
        <taxon>Methanomicrobiaceae</taxon>
        <taxon>Methanogenium</taxon>
    </lineage>
</organism>
<evidence type="ECO:0000256" key="6">
    <source>
        <dbReference type="ARBA" id="ARBA00023136"/>
    </source>
</evidence>
<feature type="transmembrane region" description="Helical" evidence="7">
    <location>
        <begin position="64"/>
        <end position="84"/>
    </location>
</feature>
<evidence type="ECO:0000313" key="10">
    <source>
        <dbReference type="EMBL" id="WAI00495.1"/>
    </source>
</evidence>
<keyword evidence="11" id="KW-1185">Reference proteome</keyword>
<dbReference type="GO" id="GO:0005886">
    <property type="term" value="C:plasma membrane"/>
    <property type="evidence" value="ECO:0007669"/>
    <property type="project" value="UniProtKB-SubCell"/>
</dbReference>
<evidence type="ECO:0000256" key="7">
    <source>
        <dbReference type="SAM" id="Phobius"/>
    </source>
</evidence>
<dbReference type="SUPFAM" id="SSF82861">
    <property type="entry name" value="Mechanosensitive channel protein MscS (YggB), transmembrane region"/>
    <property type="match status" value="1"/>
</dbReference>
<dbReference type="Gene3D" id="1.10.287.1260">
    <property type="match status" value="1"/>
</dbReference>
<evidence type="ECO:0000256" key="3">
    <source>
        <dbReference type="ARBA" id="ARBA00022475"/>
    </source>
</evidence>
<feature type="transmembrane region" description="Helical" evidence="7">
    <location>
        <begin position="25"/>
        <end position="43"/>
    </location>
</feature>
<dbReference type="RefSeq" id="WP_268185694.1">
    <property type="nucleotide sequence ID" value="NZ_CP113361.1"/>
</dbReference>
<comment type="similarity">
    <text evidence="2">Belongs to the MscS (TC 1.A.23) family.</text>
</comment>
<evidence type="ECO:0000256" key="2">
    <source>
        <dbReference type="ARBA" id="ARBA00008017"/>
    </source>
</evidence>
<keyword evidence="6 7" id="KW-0472">Membrane</keyword>
<keyword evidence="4 7" id="KW-0812">Transmembrane</keyword>
<dbReference type="InterPro" id="IPR010920">
    <property type="entry name" value="LSM_dom_sf"/>
</dbReference>
<dbReference type="InterPro" id="IPR011014">
    <property type="entry name" value="MscS_channel_TM-2"/>
</dbReference>
<name>A0A9X9S2V9_METOG</name>
<dbReference type="PANTHER" id="PTHR30221:SF19">
    <property type="entry name" value="SMALL-CONDUCTANCE MECHANOSENSITIVE CHANNEL"/>
    <property type="match status" value="1"/>
</dbReference>
<dbReference type="InterPro" id="IPR006685">
    <property type="entry name" value="MscS_channel_2nd"/>
</dbReference>
<dbReference type="Pfam" id="PF00924">
    <property type="entry name" value="MS_channel_2nd"/>
    <property type="match status" value="1"/>
</dbReference>
<feature type="transmembrane region" description="Helical" evidence="7">
    <location>
        <begin position="90"/>
        <end position="107"/>
    </location>
</feature>
<gene>
    <name evidence="10" type="ORF">OU421_08640</name>
</gene>
<dbReference type="Pfam" id="PF21082">
    <property type="entry name" value="MS_channel_3rd"/>
    <property type="match status" value="1"/>
</dbReference>
<evidence type="ECO:0000256" key="4">
    <source>
        <dbReference type="ARBA" id="ARBA00022692"/>
    </source>
</evidence>
<proteinExistence type="inferred from homology"/>
<reference evidence="10" key="1">
    <citation type="submission" date="2022-11" db="EMBL/GenBank/DDBJ databases">
        <title>Complete genome sequence of Methanogenium organophilum DSM 3596.</title>
        <authorList>
            <person name="Chen S.-C."/>
            <person name="Lai S.-J."/>
            <person name="You Y.-T."/>
        </authorList>
    </citation>
    <scope>NUCLEOTIDE SEQUENCE</scope>
    <source>
        <strain evidence="10">DSM 3596</strain>
    </source>
</reference>
<dbReference type="InterPro" id="IPR045275">
    <property type="entry name" value="MscS_archaea/bacteria_type"/>
</dbReference>
<dbReference type="SUPFAM" id="SSF50182">
    <property type="entry name" value="Sm-like ribonucleoproteins"/>
    <property type="match status" value="1"/>
</dbReference>
<feature type="domain" description="Mechanosensitive ion channel MscS" evidence="8">
    <location>
        <begin position="109"/>
        <end position="176"/>
    </location>
</feature>
<evidence type="ECO:0000256" key="5">
    <source>
        <dbReference type="ARBA" id="ARBA00022989"/>
    </source>
</evidence>
<dbReference type="KEGG" id="mou:OU421_08640"/>
<comment type="subcellular location">
    <subcellularLocation>
        <location evidence="1">Cell membrane</location>
        <topology evidence="1">Multi-pass membrane protein</topology>
    </subcellularLocation>
</comment>
<dbReference type="InterPro" id="IPR049278">
    <property type="entry name" value="MS_channel_C"/>
</dbReference>
<dbReference type="PANTHER" id="PTHR30221">
    <property type="entry name" value="SMALL-CONDUCTANCE MECHANOSENSITIVE CHANNEL"/>
    <property type="match status" value="1"/>
</dbReference>